<gene>
    <name evidence="2" type="ORF">GCM10007940_01520</name>
</gene>
<dbReference type="RefSeq" id="WP_235292429.1">
    <property type="nucleotide sequence ID" value="NZ_BSOH01000001.1"/>
</dbReference>
<evidence type="ECO:0000313" key="2">
    <source>
        <dbReference type="EMBL" id="GLR15537.1"/>
    </source>
</evidence>
<dbReference type="InterPro" id="IPR036515">
    <property type="entry name" value="Transposase_17_sf"/>
</dbReference>
<dbReference type="Proteomes" id="UP001156666">
    <property type="component" value="Unassembled WGS sequence"/>
</dbReference>
<dbReference type="EMBL" id="BSOH01000001">
    <property type="protein sequence ID" value="GLR15537.1"/>
    <property type="molecule type" value="Genomic_DNA"/>
</dbReference>
<reference evidence="2" key="2">
    <citation type="submission" date="2023-01" db="EMBL/GenBank/DDBJ databases">
        <title>Draft genome sequence of Portibacter lacus strain NBRC 108769.</title>
        <authorList>
            <person name="Sun Q."/>
            <person name="Mori K."/>
        </authorList>
    </citation>
    <scope>NUCLEOTIDE SEQUENCE</scope>
    <source>
        <strain evidence="2">NBRC 108769</strain>
    </source>
</reference>
<organism evidence="2 3">
    <name type="scientific">Portibacter lacus</name>
    <dbReference type="NCBI Taxonomy" id="1099794"/>
    <lineage>
        <taxon>Bacteria</taxon>
        <taxon>Pseudomonadati</taxon>
        <taxon>Bacteroidota</taxon>
        <taxon>Saprospiria</taxon>
        <taxon>Saprospirales</taxon>
        <taxon>Haliscomenobacteraceae</taxon>
        <taxon>Portibacter</taxon>
    </lineage>
</organism>
<comment type="caution">
    <text evidence="2">The sequence shown here is derived from an EMBL/GenBank/DDBJ whole genome shotgun (WGS) entry which is preliminary data.</text>
</comment>
<dbReference type="Gene3D" id="3.30.70.1290">
    <property type="entry name" value="Transposase IS200-like"/>
    <property type="match status" value="1"/>
</dbReference>
<keyword evidence="3" id="KW-1185">Reference proteome</keyword>
<dbReference type="SMART" id="SM01321">
    <property type="entry name" value="Y1_Tnp"/>
    <property type="match status" value="1"/>
</dbReference>
<feature type="domain" description="Transposase IS200-like" evidence="1">
    <location>
        <begin position="8"/>
        <end position="155"/>
    </location>
</feature>
<dbReference type="PANTHER" id="PTHR34322:SF2">
    <property type="entry name" value="TRANSPOSASE IS200-LIKE DOMAIN-CONTAINING PROTEIN"/>
    <property type="match status" value="1"/>
</dbReference>
<dbReference type="GO" id="GO:0003677">
    <property type="term" value="F:DNA binding"/>
    <property type="evidence" value="ECO:0007669"/>
    <property type="project" value="InterPro"/>
</dbReference>
<accession>A0AA37WD54</accession>
<evidence type="ECO:0000259" key="1">
    <source>
        <dbReference type="SMART" id="SM01321"/>
    </source>
</evidence>
<sequence>MNTLARFEPRRDYHIYNRTNNKELLFRNSENRRYFLNRLNYFLKDYVKFYAYSLLPNHFHLLIKVRSIDEIIENIKRIPNIKITKTQQRFLLQKDKNDLINDLIVNQFLKFFTSYSKGFNKIYKRNGNLFARSFKRSLVYNDSRLMYWHYYIIHNARKHNIVSDFRDHQWNSFLGIINEVNWLVFDDVISLFGGKAEFVQFMETEENGKILFSS</sequence>
<dbReference type="GO" id="GO:0006313">
    <property type="term" value="P:DNA transposition"/>
    <property type="evidence" value="ECO:0007669"/>
    <property type="project" value="InterPro"/>
</dbReference>
<dbReference type="PANTHER" id="PTHR34322">
    <property type="entry name" value="TRANSPOSASE, Y1_TNP DOMAIN-CONTAINING"/>
    <property type="match status" value="1"/>
</dbReference>
<dbReference type="InterPro" id="IPR002686">
    <property type="entry name" value="Transposase_17"/>
</dbReference>
<proteinExistence type="predicted"/>
<protein>
    <recommendedName>
        <fullName evidence="1">Transposase IS200-like domain-containing protein</fullName>
    </recommendedName>
</protein>
<evidence type="ECO:0000313" key="3">
    <source>
        <dbReference type="Proteomes" id="UP001156666"/>
    </source>
</evidence>
<dbReference type="SUPFAM" id="SSF143422">
    <property type="entry name" value="Transposase IS200-like"/>
    <property type="match status" value="1"/>
</dbReference>
<dbReference type="AlphaFoldDB" id="A0AA37WD54"/>
<dbReference type="GO" id="GO:0004803">
    <property type="term" value="F:transposase activity"/>
    <property type="evidence" value="ECO:0007669"/>
    <property type="project" value="InterPro"/>
</dbReference>
<name>A0AA37WD54_9BACT</name>
<reference evidence="2" key="1">
    <citation type="journal article" date="2014" name="Int. J. Syst. Evol. Microbiol.">
        <title>Complete genome sequence of Corynebacterium casei LMG S-19264T (=DSM 44701T), isolated from a smear-ripened cheese.</title>
        <authorList>
            <consortium name="US DOE Joint Genome Institute (JGI-PGF)"/>
            <person name="Walter F."/>
            <person name="Albersmeier A."/>
            <person name="Kalinowski J."/>
            <person name="Ruckert C."/>
        </authorList>
    </citation>
    <scope>NUCLEOTIDE SEQUENCE</scope>
    <source>
        <strain evidence="2">NBRC 108769</strain>
    </source>
</reference>